<accession>A0A9P9DRQ3</accession>
<dbReference type="AlphaFoldDB" id="A0A9P9DRQ3"/>
<evidence type="ECO:0000313" key="2">
    <source>
        <dbReference type="Proteomes" id="UP000717696"/>
    </source>
</evidence>
<reference evidence="1" key="1">
    <citation type="journal article" date="2021" name="Nat. Commun.">
        <title>Genetic determinants of endophytism in the Arabidopsis root mycobiome.</title>
        <authorList>
            <person name="Mesny F."/>
            <person name="Miyauchi S."/>
            <person name="Thiergart T."/>
            <person name="Pickel B."/>
            <person name="Atanasova L."/>
            <person name="Karlsson M."/>
            <person name="Huettel B."/>
            <person name="Barry K.W."/>
            <person name="Haridas S."/>
            <person name="Chen C."/>
            <person name="Bauer D."/>
            <person name="Andreopoulos W."/>
            <person name="Pangilinan J."/>
            <person name="LaButti K."/>
            <person name="Riley R."/>
            <person name="Lipzen A."/>
            <person name="Clum A."/>
            <person name="Drula E."/>
            <person name="Henrissat B."/>
            <person name="Kohler A."/>
            <person name="Grigoriev I.V."/>
            <person name="Martin F.M."/>
            <person name="Hacquard S."/>
        </authorList>
    </citation>
    <scope>NUCLEOTIDE SEQUENCE</scope>
    <source>
        <strain evidence="1">MPI-CAGE-AT-0021</strain>
    </source>
</reference>
<evidence type="ECO:0000313" key="1">
    <source>
        <dbReference type="EMBL" id="KAH7123371.1"/>
    </source>
</evidence>
<comment type="caution">
    <text evidence="1">The sequence shown here is derived from an EMBL/GenBank/DDBJ whole genome shotgun (WGS) entry which is preliminary data.</text>
</comment>
<gene>
    <name evidence="1" type="ORF">B0J13DRAFT_153054</name>
</gene>
<protein>
    <submittedName>
        <fullName evidence="1">Uncharacterized protein</fullName>
    </submittedName>
</protein>
<keyword evidence="2" id="KW-1185">Reference proteome</keyword>
<name>A0A9P9DRQ3_9HYPO</name>
<dbReference type="Proteomes" id="UP000717696">
    <property type="component" value="Unassembled WGS sequence"/>
</dbReference>
<proteinExistence type="predicted"/>
<dbReference type="EMBL" id="JAGMUU010000025">
    <property type="protein sequence ID" value="KAH7123371.1"/>
    <property type="molecule type" value="Genomic_DNA"/>
</dbReference>
<sequence length="209" mass="22954">MGLMACLPFVGTTSCWFLDKLAVLSLPFIPSPPFFGFLFCSWAQMLVVNWVLLLTGLDARPGCALTTLDLQRSPGVRRACSLVGEYSKTSESELQIVKLWARSYRKVVRGVNQSGALALEPSWSSCLELIVVGSISCRVDTRSLRHGEGCKVPVHFHSGFGPDPQLFHFFLFFFTNPCEYTFVTGGWPGLATGSSGWPTQGTVVIHLSK</sequence>
<organism evidence="1 2">
    <name type="scientific">Dactylonectria estremocensis</name>
    <dbReference type="NCBI Taxonomy" id="1079267"/>
    <lineage>
        <taxon>Eukaryota</taxon>
        <taxon>Fungi</taxon>
        <taxon>Dikarya</taxon>
        <taxon>Ascomycota</taxon>
        <taxon>Pezizomycotina</taxon>
        <taxon>Sordariomycetes</taxon>
        <taxon>Hypocreomycetidae</taxon>
        <taxon>Hypocreales</taxon>
        <taxon>Nectriaceae</taxon>
        <taxon>Dactylonectria</taxon>
    </lineage>
</organism>